<keyword evidence="5" id="KW-1185">Reference proteome</keyword>
<feature type="compositionally biased region" description="Basic and acidic residues" evidence="1">
    <location>
        <begin position="252"/>
        <end position="271"/>
    </location>
</feature>
<feature type="region of interest" description="Disordered" evidence="1">
    <location>
        <begin position="248"/>
        <end position="281"/>
    </location>
</feature>
<evidence type="ECO:0000313" key="4">
    <source>
        <dbReference type="EMBL" id="SJL11355.1"/>
    </source>
</evidence>
<proteinExistence type="predicted"/>
<protein>
    <recommendedName>
        <fullName evidence="3">DUF6534 domain-containing protein</fullName>
    </recommendedName>
</protein>
<dbReference type="PANTHER" id="PTHR40465:SF1">
    <property type="entry name" value="DUF6534 DOMAIN-CONTAINING PROTEIN"/>
    <property type="match status" value="1"/>
</dbReference>
<dbReference type="AlphaFoldDB" id="A0A284RRP2"/>
<evidence type="ECO:0000259" key="3">
    <source>
        <dbReference type="Pfam" id="PF20152"/>
    </source>
</evidence>
<feature type="transmembrane region" description="Helical" evidence="2">
    <location>
        <begin position="68"/>
        <end position="94"/>
    </location>
</feature>
<evidence type="ECO:0000256" key="1">
    <source>
        <dbReference type="SAM" id="MobiDB-lite"/>
    </source>
</evidence>
<gene>
    <name evidence="4" type="ORF">ARMOST_14758</name>
</gene>
<keyword evidence="2" id="KW-1133">Transmembrane helix</keyword>
<dbReference type="PANTHER" id="PTHR40465">
    <property type="entry name" value="CHROMOSOME 1, WHOLE GENOME SHOTGUN SEQUENCE"/>
    <property type="match status" value="1"/>
</dbReference>
<evidence type="ECO:0000256" key="2">
    <source>
        <dbReference type="SAM" id="Phobius"/>
    </source>
</evidence>
<feature type="transmembrane region" description="Helical" evidence="2">
    <location>
        <begin position="106"/>
        <end position="130"/>
    </location>
</feature>
<dbReference type="EMBL" id="FUEG01000014">
    <property type="protein sequence ID" value="SJL11355.1"/>
    <property type="molecule type" value="Genomic_DNA"/>
</dbReference>
<feature type="domain" description="DUF6534" evidence="3">
    <location>
        <begin position="115"/>
        <end position="198"/>
    </location>
</feature>
<dbReference type="STRING" id="47428.A0A284RRP2"/>
<reference evidence="5" key="1">
    <citation type="journal article" date="2017" name="Nat. Ecol. Evol.">
        <title>Genome expansion and lineage-specific genetic innovations in the forest pathogenic fungi Armillaria.</title>
        <authorList>
            <person name="Sipos G."/>
            <person name="Prasanna A.N."/>
            <person name="Walter M.C."/>
            <person name="O'Connor E."/>
            <person name="Balint B."/>
            <person name="Krizsan K."/>
            <person name="Kiss B."/>
            <person name="Hess J."/>
            <person name="Varga T."/>
            <person name="Slot J."/>
            <person name="Riley R."/>
            <person name="Boka B."/>
            <person name="Rigling D."/>
            <person name="Barry K."/>
            <person name="Lee J."/>
            <person name="Mihaltcheva S."/>
            <person name="LaButti K."/>
            <person name="Lipzen A."/>
            <person name="Waldron R."/>
            <person name="Moloney N.M."/>
            <person name="Sperisen C."/>
            <person name="Kredics L."/>
            <person name="Vagvoelgyi C."/>
            <person name="Patrignani A."/>
            <person name="Fitzpatrick D."/>
            <person name="Nagy I."/>
            <person name="Doyle S."/>
            <person name="Anderson J.B."/>
            <person name="Grigoriev I.V."/>
            <person name="Gueldener U."/>
            <person name="Muensterkoetter M."/>
            <person name="Nagy L.G."/>
        </authorList>
    </citation>
    <scope>NUCLEOTIDE SEQUENCE [LARGE SCALE GENOMIC DNA]</scope>
    <source>
        <strain evidence="5">C18/9</strain>
    </source>
</reference>
<dbReference type="OrthoDB" id="2562493at2759"/>
<evidence type="ECO:0000313" key="5">
    <source>
        <dbReference type="Proteomes" id="UP000219338"/>
    </source>
</evidence>
<name>A0A284RRP2_ARMOS</name>
<keyword evidence="2" id="KW-0812">Transmembrane</keyword>
<keyword evidence="2" id="KW-0472">Membrane</keyword>
<dbReference type="Proteomes" id="UP000219338">
    <property type="component" value="Unassembled WGS sequence"/>
</dbReference>
<dbReference type="Pfam" id="PF20152">
    <property type="entry name" value="DUF6534"/>
    <property type="match status" value="1"/>
</dbReference>
<organism evidence="4 5">
    <name type="scientific">Armillaria ostoyae</name>
    <name type="common">Armillaria root rot fungus</name>
    <dbReference type="NCBI Taxonomy" id="47428"/>
    <lineage>
        <taxon>Eukaryota</taxon>
        <taxon>Fungi</taxon>
        <taxon>Dikarya</taxon>
        <taxon>Basidiomycota</taxon>
        <taxon>Agaricomycotina</taxon>
        <taxon>Agaricomycetes</taxon>
        <taxon>Agaricomycetidae</taxon>
        <taxon>Agaricales</taxon>
        <taxon>Marasmiineae</taxon>
        <taxon>Physalacriaceae</taxon>
        <taxon>Armillaria</taxon>
    </lineage>
</organism>
<accession>A0A284RRP2</accession>
<dbReference type="InterPro" id="IPR045339">
    <property type="entry name" value="DUF6534"/>
</dbReference>
<sequence length="281" mass="31678">MTRYTLQGRYTWPTFTEGLRSVENYTNPEILLIAPWPYPFTVISEAIAAILVHHFLGFRLYRLTGKLYLYVGLMICAVTVFGLGITTGVKAWIIHEVLKLIVLKPIIITWLVGQTVMDLFLTSSLSFVLYRSRTGFRTTDSVINQLIRGTIQTGVFSSIFAVALLDVGSPTTNLYGMFAMPVGRIYTNTLMDTLISREKLKETLTSEAIDITSTVIIRMGKGRQRYDDSVPSQIPVVNIRRDVYSETDEATEMNRLDSADRKHQSLEHDSGGEMWASGFKV</sequence>
<dbReference type="OMA" id="IKAWIIN"/>